<accession>A0A6A6V4L2</accession>
<evidence type="ECO:0000313" key="3">
    <source>
        <dbReference type="Proteomes" id="UP000799440"/>
    </source>
</evidence>
<sequence length="87" mass="9459">MLRLRANIHPPHKVPPTVPHPAKTSMYSITSTPIRPPQRLHPPPQPAAGKSKSTQPTHGAHASPCTAHHHIAHHLPSVSVWLNSPRA</sequence>
<proteinExistence type="predicted"/>
<dbReference type="AlphaFoldDB" id="A0A6A6V4L2"/>
<dbReference type="Proteomes" id="UP000799440">
    <property type="component" value="Unassembled WGS sequence"/>
</dbReference>
<evidence type="ECO:0000256" key="1">
    <source>
        <dbReference type="SAM" id="MobiDB-lite"/>
    </source>
</evidence>
<evidence type="ECO:0000313" key="2">
    <source>
        <dbReference type="EMBL" id="KAF2745435.1"/>
    </source>
</evidence>
<feature type="compositionally biased region" description="Pro residues" evidence="1">
    <location>
        <begin position="34"/>
        <end position="46"/>
    </location>
</feature>
<reference evidence="2" key="1">
    <citation type="journal article" date="2020" name="Stud. Mycol.">
        <title>101 Dothideomycetes genomes: a test case for predicting lifestyles and emergence of pathogens.</title>
        <authorList>
            <person name="Haridas S."/>
            <person name="Albert R."/>
            <person name="Binder M."/>
            <person name="Bloem J."/>
            <person name="Labutti K."/>
            <person name="Salamov A."/>
            <person name="Andreopoulos B."/>
            <person name="Baker S."/>
            <person name="Barry K."/>
            <person name="Bills G."/>
            <person name="Bluhm B."/>
            <person name="Cannon C."/>
            <person name="Castanera R."/>
            <person name="Culley D."/>
            <person name="Daum C."/>
            <person name="Ezra D."/>
            <person name="Gonzalez J."/>
            <person name="Henrissat B."/>
            <person name="Kuo A."/>
            <person name="Liang C."/>
            <person name="Lipzen A."/>
            <person name="Lutzoni F."/>
            <person name="Magnuson J."/>
            <person name="Mondo S."/>
            <person name="Nolan M."/>
            <person name="Ohm R."/>
            <person name="Pangilinan J."/>
            <person name="Park H.-J."/>
            <person name="Ramirez L."/>
            <person name="Alfaro M."/>
            <person name="Sun H."/>
            <person name="Tritt A."/>
            <person name="Yoshinaga Y."/>
            <person name="Zwiers L.-H."/>
            <person name="Turgeon B."/>
            <person name="Goodwin S."/>
            <person name="Spatafora J."/>
            <person name="Crous P."/>
            <person name="Grigoriev I."/>
        </authorList>
    </citation>
    <scope>NUCLEOTIDE SEQUENCE</scope>
    <source>
        <strain evidence="2">CBS 119925</strain>
    </source>
</reference>
<dbReference type="EMBL" id="MU006582">
    <property type="protein sequence ID" value="KAF2745435.1"/>
    <property type="molecule type" value="Genomic_DNA"/>
</dbReference>
<gene>
    <name evidence="2" type="ORF">M011DRAFT_136092</name>
</gene>
<protein>
    <submittedName>
        <fullName evidence="2">Uncharacterized protein</fullName>
    </submittedName>
</protein>
<organism evidence="2 3">
    <name type="scientific">Sporormia fimetaria CBS 119925</name>
    <dbReference type="NCBI Taxonomy" id="1340428"/>
    <lineage>
        <taxon>Eukaryota</taxon>
        <taxon>Fungi</taxon>
        <taxon>Dikarya</taxon>
        <taxon>Ascomycota</taxon>
        <taxon>Pezizomycotina</taxon>
        <taxon>Dothideomycetes</taxon>
        <taxon>Pleosporomycetidae</taxon>
        <taxon>Pleosporales</taxon>
        <taxon>Sporormiaceae</taxon>
        <taxon>Sporormia</taxon>
    </lineage>
</organism>
<name>A0A6A6V4L2_9PLEO</name>
<keyword evidence="3" id="KW-1185">Reference proteome</keyword>
<feature type="region of interest" description="Disordered" evidence="1">
    <location>
        <begin position="1"/>
        <end position="87"/>
    </location>
</feature>